<dbReference type="PANTHER" id="PTHR41260">
    <property type="entry name" value="PROTEIN ECSC"/>
    <property type="match status" value="1"/>
</dbReference>
<dbReference type="PANTHER" id="PTHR41260:SF1">
    <property type="entry name" value="PROTEIN ECSC"/>
    <property type="match status" value="1"/>
</dbReference>
<dbReference type="Proteomes" id="UP000571017">
    <property type="component" value="Unassembled WGS sequence"/>
</dbReference>
<sequence>MSQERVAHDVKKWLDQYKTYEPNDFEMMYDDWITQNFEQIDPGMKEKFFSKLDDWFFHTHAFLQGSSFQNDARERILTVGRAISSDINKIEDMKHELTIDQLTYIAEQHKARGRLYSFTQGGLTGTGGWLLLGIDFPLMMIMNIRSVQLIGLTFGHEMNHPYEMMISLKVFHAATLPKRMQARAWRELMDELDNQEHPFIYEGNDQLTNERWLDQPIKQGLKSLFILMFRKKIFQGLPFISIAIGAYSNYHLTKRVTDFALRFYQYRHLQLERSRSDVGSGT</sequence>
<name>A0A838CN95_9BACI</name>
<protein>
    <submittedName>
        <fullName evidence="1">EcsC family protein</fullName>
    </submittedName>
</protein>
<keyword evidence="2" id="KW-1185">Reference proteome</keyword>
<comment type="caution">
    <text evidence="1">The sequence shown here is derived from an EMBL/GenBank/DDBJ whole genome shotgun (WGS) entry which is preliminary data.</text>
</comment>
<dbReference type="InterPro" id="IPR024787">
    <property type="entry name" value="EcsC"/>
</dbReference>
<dbReference type="AlphaFoldDB" id="A0A838CN95"/>
<gene>
    <name evidence="1" type="ORF">H0266_00290</name>
</gene>
<dbReference type="Pfam" id="PF12787">
    <property type="entry name" value="EcsC"/>
    <property type="match status" value="1"/>
</dbReference>
<proteinExistence type="predicted"/>
<reference evidence="1 2" key="1">
    <citation type="journal article" date="2004" name="Extremophiles">
        <title>Halobacillus locisalis sp. nov., a halophilic bacterium isolated from a marine solar saltern of the Yellow Sea in Korea.</title>
        <authorList>
            <person name="Yoon J.H."/>
            <person name="Kang K.H."/>
            <person name="Oh T.K."/>
            <person name="Park Y.H."/>
        </authorList>
    </citation>
    <scope>NUCLEOTIDE SEQUENCE [LARGE SCALE GENOMIC DNA]</scope>
    <source>
        <strain evidence="1 2">KCTC 3788</strain>
    </source>
</reference>
<dbReference type="RefSeq" id="WP_181470401.1">
    <property type="nucleotide sequence ID" value="NZ_JACEFG010000001.1"/>
</dbReference>
<evidence type="ECO:0000313" key="2">
    <source>
        <dbReference type="Proteomes" id="UP000571017"/>
    </source>
</evidence>
<organism evidence="1 2">
    <name type="scientific">Halobacillus locisalis</name>
    <dbReference type="NCBI Taxonomy" id="220753"/>
    <lineage>
        <taxon>Bacteria</taxon>
        <taxon>Bacillati</taxon>
        <taxon>Bacillota</taxon>
        <taxon>Bacilli</taxon>
        <taxon>Bacillales</taxon>
        <taxon>Bacillaceae</taxon>
        <taxon>Halobacillus</taxon>
    </lineage>
</organism>
<evidence type="ECO:0000313" key="1">
    <source>
        <dbReference type="EMBL" id="MBA2173329.1"/>
    </source>
</evidence>
<accession>A0A838CN95</accession>
<dbReference type="EMBL" id="JACEFG010000001">
    <property type="protein sequence ID" value="MBA2173329.1"/>
    <property type="molecule type" value="Genomic_DNA"/>
</dbReference>